<evidence type="ECO:0000256" key="4">
    <source>
        <dbReference type="ARBA" id="ARBA00022807"/>
    </source>
</evidence>
<proteinExistence type="inferred from homology"/>
<keyword evidence="3 6" id="KW-0378">Hydrolase</keyword>
<feature type="region of interest" description="Disordered" evidence="7">
    <location>
        <begin position="248"/>
        <end position="267"/>
    </location>
</feature>
<dbReference type="GO" id="GO:0004198">
    <property type="term" value="F:calcium-dependent cysteine-type endopeptidase activity"/>
    <property type="evidence" value="ECO:0007669"/>
    <property type="project" value="InterPro"/>
</dbReference>
<dbReference type="PROSITE" id="PS50203">
    <property type="entry name" value="CALPAIN_CAT"/>
    <property type="match status" value="1"/>
</dbReference>
<dbReference type="GO" id="GO:0005737">
    <property type="term" value="C:cytoplasm"/>
    <property type="evidence" value="ECO:0007669"/>
    <property type="project" value="TreeGrafter"/>
</dbReference>
<reference evidence="9 10" key="1">
    <citation type="submission" date="2024-02" db="EMBL/GenBank/DDBJ databases">
        <title>Chromosome-scale genome assembly of the rough periwinkle Littorina saxatilis.</title>
        <authorList>
            <person name="De Jode A."/>
            <person name="Faria R."/>
            <person name="Formenti G."/>
            <person name="Sims Y."/>
            <person name="Smith T.P."/>
            <person name="Tracey A."/>
            <person name="Wood J.M.D."/>
            <person name="Zagrodzka Z.B."/>
            <person name="Johannesson K."/>
            <person name="Butlin R.K."/>
            <person name="Leder E.H."/>
        </authorList>
    </citation>
    <scope>NUCLEOTIDE SEQUENCE [LARGE SCALE GENOMIC DNA]</scope>
    <source>
        <strain evidence="9">Snail1</strain>
        <tissue evidence="9">Muscle</tissue>
    </source>
</reference>
<dbReference type="Pfam" id="PF00648">
    <property type="entry name" value="Peptidase_C2"/>
    <property type="match status" value="1"/>
</dbReference>
<name>A0AAN9BTN8_9CAEN</name>
<dbReference type="PANTHER" id="PTHR10183:SF379">
    <property type="entry name" value="CALPAIN-5"/>
    <property type="match status" value="1"/>
</dbReference>
<dbReference type="InterPro" id="IPR001300">
    <property type="entry name" value="Peptidase_C2_calpain_cat"/>
</dbReference>
<dbReference type="EMBL" id="JBAMIC010000003">
    <property type="protein sequence ID" value="KAK7109525.1"/>
    <property type="molecule type" value="Genomic_DNA"/>
</dbReference>
<dbReference type="Proteomes" id="UP001374579">
    <property type="component" value="Unassembled WGS sequence"/>
</dbReference>
<dbReference type="Pfam" id="PF01067">
    <property type="entry name" value="Calpain_III"/>
    <property type="match status" value="2"/>
</dbReference>
<feature type="active site" evidence="5 6">
    <location>
        <position position="496"/>
    </location>
</feature>
<keyword evidence="4 6" id="KW-0788">Thiol protease</keyword>
<dbReference type="InterPro" id="IPR022684">
    <property type="entry name" value="Calpain_cysteine_protease"/>
</dbReference>
<accession>A0AAN9BTN8</accession>
<comment type="similarity">
    <text evidence="1">Belongs to the peptidase C2 family.</text>
</comment>
<feature type="compositionally biased region" description="Acidic residues" evidence="7">
    <location>
        <begin position="137"/>
        <end position="151"/>
    </location>
</feature>
<dbReference type="PRINTS" id="PR00704">
    <property type="entry name" value="CALPAIN"/>
</dbReference>
<dbReference type="GO" id="GO:0006508">
    <property type="term" value="P:proteolysis"/>
    <property type="evidence" value="ECO:0007669"/>
    <property type="project" value="UniProtKB-KW"/>
</dbReference>
<dbReference type="SUPFAM" id="SSF54001">
    <property type="entry name" value="Cysteine proteinases"/>
    <property type="match status" value="1"/>
</dbReference>
<feature type="compositionally biased region" description="Low complexity" evidence="7">
    <location>
        <begin position="207"/>
        <end position="216"/>
    </location>
</feature>
<feature type="active site" evidence="5 6">
    <location>
        <position position="476"/>
    </location>
</feature>
<dbReference type="PROSITE" id="PS00139">
    <property type="entry name" value="THIOL_PROTEASE_CYS"/>
    <property type="match status" value="1"/>
</dbReference>
<dbReference type="AlphaFoldDB" id="A0AAN9BTN8"/>
<evidence type="ECO:0000256" key="6">
    <source>
        <dbReference type="PROSITE-ProRule" id="PRU00239"/>
    </source>
</evidence>
<evidence type="ECO:0000256" key="3">
    <source>
        <dbReference type="ARBA" id="ARBA00022801"/>
    </source>
</evidence>
<feature type="domain" description="Calpain catalytic" evidence="8">
    <location>
        <begin position="265"/>
        <end position="552"/>
    </location>
</feature>
<dbReference type="InterPro" id="IPR022683">
    <property type="entry name" value="Calpain_III"/>
</dbReference>
<dbReference type="InterPro" id="IPR038765">
    <property type="entry name" value="Papain-like_cys_pep_sf"/>
</dbReference>
<sequence>MGCGNSSTAAPPPTRQDRTDGNRNTNTNTNTNTNADTNTNYNTNTNTTSIQYPDDNAIYGYDLYEDDNKKKTGDGGSGGGGEDTTDGTTTTNTNINEMQYDDAGYYGETDKEKNEMELFDEGEKEEKDNGAGVVEKQEEETNVEEKEEEGINVEQNREESQLEPEPTMEEIDVTPPAPVDDTNVTEDKGEPEPTAEEADVIPPPPVDDVVNEGGNDVVREDTTDRGTTGGFAQTSTGLMSQFHDFRVSSDDEAGERRPSVSSGELYTDPEFGLHDAITDASTTQNLAWKRPIEISSNPKLFSDGTTRYDIGQGGAGTCWFLSTVANISEHKALLNQVIPEDAYMVETEAYDGVFHARFWRFGKWEDVYIDDFLPIIHDTKPWGARSATDDNEFWVCLLEKAFARYHGSYNAVYGGQPGDAYLALTGGVAERIDFEDSDDKPRKIFSRIRNAVNSGAHVTCVVPDEFNKVYGLVGGHAYSLTGAAQTKGVSLLRIRNPWGNTEWTGDWSDGSSQWDGVSNDEVPRAVIDDGEFWICLDDFMTYFSQTTICALTPDFDMDGSSDSLNYVTNMYGEWQGETAAGYKNRLLNPRYLFTVPDTETEAAVVVQLIQRRENRQVDNFQVRCDLYKVLADSGESAVLEMMGDHTNSYCPEAQCSFRHKVTPGTYAIVPSTVDAGQEKPFLIRVFSSCSVSTVRELPRSHKVMACEQETSFTHDGENYPLSYCQSVHGQWKAGVNSGGQISHRDSHASNPQIVISVTQQTPIVLHVVQEQCEPRMPIGLRLYPTGNAPLDIDEIYDLYDDAIKDTDGAQSKFVQSWDVDARYMLQPGEYNLTLHMDAPDAEKTFALIVKSSAPVDVRGYQTGL</sequence>
<feature type="compositionally biased region" description="Basic and acidic residues" evidence="7">
    <location>
        <begin position="248"/>
        <end position="258"/>
    </location>
</feature>
<feature type="region of interest" description="Disordered" evidence="7">
    <location>
        <begin position="1"/>
        <end position="237"/>
    </location>
</feature>
<dbReference type="SMART" id="SM00230">
    <property type="entry name" value="CysPc"/>
    <property type="match status" value="1"/>
</dbReference>
<evidence type="ECO:0000256" key="2">
    <source>
        <dbReference type="ARBA" id="ARBA00022670"/>
    </source>
</evidence>
<evidence type="ECO:0000259" key="8">
    <source>
        <dbReference type="PROSITE" id="PS50203"/>
    </source>
</evidence>
<evidence type="ECO:0000313" key="10">
    <source>
        <dbReference type="Proteomes" id="UP001374579"/>
    </source>
</evidence>
<keyword evidence="2 6" id="KW-0645">Protease</keyword>
<dbReference type="InterPro" id="IPR036213">
    <property type="entry name" value="Calpain_III_sf"/>
</dbReference>
<dbReference type="Gene3D" id="2.60.120.380">
    <property type="match status" value="2"/>
</dbReference>
<gene>
    <name evidence="9" type="ORF">V1264_013554</name>
</gene>
<evidence type="ECO:0000256" key="7">
    <source>
        <dbReference type="SAM" id="MobiDB-lite"/>
    </source>
</evidence>
<evidence type="ECO:0000256" key="5">
    <source>
        <dbReference type="PIRSR" id="PIRSR622684-1"/>
    </source>
</evidence>
<evidence type="ECO:0000313" key="9">
    <source>
        <dbReference type="EMBL" id="KAK7109525.1"/>
    </source>
</evidence>
<organism evidence="9 10">
    <name type="scientific">Littorina saxatilis</name>
    <dbReference type="NCBI Taxonomy" id="31220"/>
    <lineage>
        <taxon>Eukaryota</taxon>
        <taxon>Metazoa</taxon>
        <taxon>Spiralia</taxon>
        <taxon>Lophotrochozoa</taxon>
        <taxon>Mollusca</taxon>
        <taxon>Gastropoda</taxon>
        <taxon>Caenogastropoda</taxon>
        <taxon>Littorinimorpha</taxon>
        <taxon>Littorinoidea</taxon>
        <taxon>Littorinidae</taxon>
        <taxon>Littorina</taxon>
    </lineage>
</organism>
<feature type="compositionally biased region" description="Low complexity" evidence="7">
    <location>
        <begin position="22"/>
        <end position="48"/>
    </location>
</feature>
<evidence type="ECO:0000256" key="1">
    <source>
        <dbReference type="ARBA" id="ARBA00007623"/>
    </source>
</evidence>
<keyword evidence="10" id="KW-1185">Reference proteome</keyword>
<dbReference type="PANTHER" id="PTHR10183">
    <property type="entry name" value="CALPAIN"/>
    <property type="match status" value="1"/>
</dbReference>
<protein>
    <recommendedName>
        <fullName evidence="8">Calpain catalytic domain-containing protein</fullName>
    </recommendedName>
</protein>
<dbReference type="InterPro" id="IPR000169">
    <property type="entry name" value="Pept_cys_AS"/>
</dbReference>
<dbReference type="SMART" id="SM00720">
    <property type="entry name" value="calpain_III"/>
    <property type="match status" value="1"/>
</dbReference>
<dbReference type="Gene3D" id="3.90.70.10">
    <property type="entry name" value="Cysteine proteinases"/>
    <property type="match status" value="1"/>
</dbReference>
<dbReference type="InterPro" id="IPR022682">
    <property type="entry name" value="Calpain_domain_III"/>
</dbReference>
<feature type="active site" evidence="5 6">
    <location>
        <position position="318"/>
    </location>
</feature>
<dbReference type="CDD" id="cd00044">
    <property type="entry name" value="CysPc"/>
    <property type="match status" value="1"/>
</dbReference>
<dbReference type="SUPFAM" id="SSF49758">
    <property type="entry name" value="Calpain large subunit, middle domain (domain III)"/>
    <property type="match status" value="2"/>
</dbReference>
<comment type="caution">
    <text evidence="9">The sequence shown here is derived from an EMBL/GenBank/DDBJ whole genome shotgun (WGS) entry which is preliminary data.</text>
</comment>